<dbReference type="EMBL" id="JAHHIF010000033">
    <property type="protein sequence ID" value="MBW4547004.1"/>
    <property type="molecule type" value="Genomic_DNA"/>
</dbReference>
<accession>A0A951UBL1</accession>
<gene>
    <name evidence="1" type="ORF">KME25_21560</name>
</gene>
<dbReference type="AlphaFoldDB" id="A0A951UBL1"/>
<reference evidence="1" key="1">
    <citation type="submission" date="2021-05" db="EMBL/GenBank/DDBJ databases">
        <authorList>
            <person name="Pietrasiak N."/>
            <person name="Ward R."/>
            <person name="Stajich J.E."/>
            <person name="Kurbessoian T."/>
        </authorList>
    </citation>
    <scope>NUCLEOTIDE SEQUENCE</scope>
    <source>
        <strain evidence="1">CPER-KK1</strain>
    </source>
</reference>
<evidence type="ECO:0000313" key="2">
    <source>
        <dbReference type="Proteomes" id="UP000753908"/>
    </source>
</evidence>
<dbReference type="Proteomes" id="UP000753908">
    <property type="component" value="Unassembled WGS sequence"/>
</dbReference>
<reference evidence="1" key="2">
    <citation type="journal article" date="2022" name="Microbiol. Resour. Announc.">
        <title>Metagenome Sequencing to Explore Phylogenomics of Terrestrial Cyanobacteria.</title>
        <authorList>
            <person name="Ward R.D."/>
            <person name="Stajich J.E."/>
            <person name="Johansen J.R."/>
            <person name="Huntemann M."/>
            <person name="Clum A."/>
            <person name="Foster B."/>
            <person name="Foster B."/>
            <person name="Roux S."/>
            <person name="Palaniappan K."/>
            <person name="Varghese N."/>
            <person name="Mukherjee S."/>
            <person name="Reddy T.B.K."/>
            <person name="Daum C."/>
            <person name="Copeland A."/>
            <person name="Chen I.A."/>
            <person name="Ivanova N.N."/>
            <person name="Kyrpides N.C."/>
            <person name="Shapiro N."/>
            <person name="Eloe-Fadrosh E.A."/>
            <person name="Pietrasiak N."/>
        </authorList>
    </citation>
    <scope>NUCLEOTIDE SEQUENCE</scope>
    <source>
        <strain evidence="1">CPER-KK1</strain>
    </source>
</reference>
<proteinExistence type="predicted"/>
<sequence>MLWQVVTSFWSDECTPCHKSNQERSLPPFTYLYEELRGVGESVFAVLNKSANLSNCPTKAQAITTLNPGF</sequence>
<comment type="caution">
    <text evidence="1">The sequence shown here is derived from an EMBL/GenBank/DDBJ whole genome shotgun (WGS) entry which is preliminary data.</text>
</comment>
<name>A0A951UBL1_9CYAN</name>
<organism evidence="1 2">
    <name type="scientific">Symplocastrum torsivum CPER-KK1</name>
    <dbReference type="NCBI Taxonomy" id="450513"/>
    <lineage>
        <taxon>Bacteria</taxon>
        <taxon>Bacillati</taxon>
        <taxon>Cyanobacteriota</taxon>
        <taxon>Cyanophyceae</taxon>
        <taxon>Oscillatoriophycideae</taxon>
        <taxon>Oscillatoriales</taxon>
        <taxon>Microcoleaceae</taxon>
        <taxon>Symplocastrum</taxon>
    </lineage>
</organism>
<protein>
    <submittedName>
        <fullName evidence="1">Uncharacterized protein</fullName>
    </submittedName>
</protein>
<evidence type="ECO:0000313" key="1">
    <source>
        <dbReference type="EMBL" id="MBW4547004.1"/>
    </source>
</evidence>